<keyword evidence="3" id="KW-0597">Phosphoprotein</keyword>
<feature type="domain" description="Cation-transporting P-type ATPase C-terminal" evidence="9">
    <location>
        <begin position="84"/>
        <end position="246"/>
    </location>
</feature>
<dbReference type="GO" id="GO:0005886">
    <property type="term" value="C:plasma membrane"/>
    <property type="evidence" value="ECO:0007669"/>
    <property type="project" value="UniProtKB-SubCell"/>
</dbReference>
<dbReference type="GO" id="GO:0005524">
    <property type="term" value="F:ATP binding"/>
    <property type="evidence" value="ECO:0007669"/>
    <property type="project" value="InterPro"/>
</dbReference>
<feature type="transmembrane region" description="Helical" evidence="8">
    <location>
        <begin position="224"/>
        <end position="248"/>
    </location>
</feature>
<dbReference type="InterPro" id="IPR036412">
    <property type="entry name" value="HAD-like_sf"/>
</dbReference>
<dbReference type="EMBL" id="FNMV01000011">
    <property type="protein sequence ID" value="SDX50583.1"/>
    <property type="molecule type" value="Genomic_DNA"/>
</dbReference>
<dbReference type="GO" id="GO:0015444">
    <property type="term" value="F:P-type magnesium transporter activity"/>
    <property type="evidence" value="ECO:0007669"/>
    <property type="project" value="InterPro"/>
</dbReference>
<dbReference type="PRINTS" id="PR01836">
    <property type="entry name" value="MGATPASE"/>
</dbReference>
<organism evidence="10 11">
    <name type="scientific">Flavobacterium degerlachei</name>
    <dbReference type="NCBI Taxonomy" id="229203"/>
    <lineage>
        <taxon>Bacteria</taxon>
        <taxon>Pseudomonadati</taxon>
        <taxon>Bacteroidota</taxon>
        <taxon>Flavobacteriia</taxon>
        <taxon>Flavobacteriales</taxon>
        <taxon>Flavobacteriaceae</taxon>
        <taxon>Flavobacterium</taxon>
    </lineage>
</organism>
<dbReference type="PANTHER" id="PTHR42861">
    <property type="entry name" value="CALCIUM-TRANSPORTING ATPASE"/>
    <property type="match status" value="1"/>
</dbReference>
<feature type="transmembrane region" description="Helical" evidence="8">
    <location>
        <begin position="61"/>
        <end position="85"/>
    </location>
</feature>
<sequence>MGDGINDVSAINAADVGISVENAVDVAREAADFVLMEKDLSVIIDGIKEGRKTFANTLKYIFINTGSTFGNMFSVAIASLLLPFLPMLPKQILLTNFITDFPYLTIASDNVDAEQLKKTGKWNLKFIRNYMIIFGLHSSIFDVITFLVLYYLLKVKESAFQTAWFIESILTELFILFIIRTHKNFFKSKPGKYLFILSILGLLITVTLPYTPLAAEIGLTPLPLLNFSIMLIIVAIYIITADLLKVWFFKKYKSS</sequence>
<evidence type="ECO:0000259" key="9">
    <source>
        <dbReference type="Pfam" id="PF00689"/>
    </source>
</evidence>
<gene>
    <name evidence="10" type="ORF">SAMN05444338_11143</name>
</gene>
<keyword evidence="5" id="KW-0460">Magnesium</keyword>
<evidence type="ECO:0000256" key="2">
    <source>
        <dbReference type="ARBA" id="ARBA00022475"/>
    </source>
</evidence>
<dbReference type="STRING" id="229203.SAMN05444338_11143"/>
<name>A0A1H3C8Y3_9FLAO</name>
<dbReference type="InterPro" id="IPR001757">
    <property type="entry name" value="P_typ_ATPase"/>
</dbReference>
<evidence type="ECO:0000256" key="7">
    <source>
        <dbReference type="ARBA" id="ARBA00023136"/>
    </source>
</evidence>
<dbReference type="AlphaFoldDB" id="A0A1H3C8Y3"/>
<dbReference type="SUPFAM" id="SSF56784">
    <property type="entry name" value="HAD-like"/>
    <property type="match status" value="1"/>
</dbReference>
<dbReference type="Pfam" id="PF00689">
    <property type="entry name" value="Cation_ATPase_C"/>
    <property type="match status" value="1"/>
</dbReference>
<dbReference type="GO" id="GO:0016887">
    <property type="term" value="F:ATP hydrolysis activity"/>
    <property type="evidence" value="ECO:0007669"/>
    <property type="project" value="InterPro"/>
</dbReference>
<dbReference type="InterPro" id="IPR023214">
    <property type="entry name" value="HAD_sf"/>
</dbReference>
<reference evidence="11" key="1">
    <citation type="submission" date="2016-10" db="EMBL/GenBank/DDBJ databases">
        <authorList>
            <person name="Varghese N."/>
            <person name="Submissions S."/>
        </authorList>
    </citation>
    <scope>NUCLEOTIDE SEQUENCE [LARGE SCALE GENOMIC DNA]</scope>
    <source>
        <strain evidence="11">DSM 15718</strain>
    </source>
</reference>
<evidence type="ECO:0000256" key="1">
    <source>
        <dbReference type="ARBA" id="ARBA00004651"/>
    </source>
</evidence>
<dbReference type="InterPro" id="IPR006415">
    <property type="entry name" value="P-type_ATPase_IIIB"/>
</dbReference>
<evidence type="ECO:0000313" key="10">
    <source>
        <dbReference type="EMBL" id="SDX50583.1"/>
    </source>
</evidence>
<comment type="subcellular location">
    <subcellularLocation>
        <location evidence="1">Cell membrane</location>
        <topology evidence="1">Multi-pass membrane protein</topology>
    </subcellularLocation>
</comment>
<dbReference type="Gene3D" id="3.40.50.1000">
    <property type="entry name" value="HAD superfamily/HAD-like"/>
    <property type="match status" value="1"/>
</dbReference>
<feature type="transmembrane region" description="Helical" evidence="8">
    <location>
        <begin position="130"/>
        <end position="153"/>
    </location>
</feature>
<dbReference type="NCBIfam" id="TIGR01494">
    <property type="entry name" value="ATPase_P-type"/>
    <property type="match status" value="1"/>
</dbReference>
<dbReference type="SUPFAM" id="SSF81665">
    <property type="entry name" value="Calcium ATPase, transmembrane domain M"/>
    <property type="match status" value="1"/>
</dbReference>
<protein>
    <submittedName>
        <fullName evidence="10">Mg2+-importing ATPase</fullName>
    </submittedName>
</protein>
<evidence type="ECO:0000256" key="6">
    <source>
        <dbReference type="ARBA" id="ARBA00022989"/>
    </source>
</evidence>
<feature type="transmembrane region" description="Helical" evidence="8">
    <location>
        <begin position="159"/>
        <end position="179"/>
    </location>
</feature>
<evidence type="ECO:0000256" key="5">
    <source>
        <dbReference type="ARBA" id="ARBA00022842"/>
    </source>
</evidence>
<keyword evidence="6 8" id="KW-1133">Transmembrane helix</keyword>
<dbReference type="InterPro" id="IPR023298">
    <property type="entry name" value="ATPase_P-typ_TM_dom_sf"/>
</dbReference>
<accession>A0A1H3C8Y3</accession>
<keyword evidence="4 8" id="KW-0812">Transmembrane</keyword>
<dbReference type="Proteomes" id="UP000198569">
    <property type="component" value="Unassembled WGS sequence"/>
</dbReference>
<evidence type="ECO:0000313" key="11">
    <source>
        <dbReference type="Proteomes" id="UP000198569"/>
    </source>
</evidence>
<evidence type="ECO:0000256" key="8">
    <source>
        <dbReference type="SAM" id="Phobius"/>
    </source>
</evidence>
<evidence type="ECO:0000256" key="4">
    <source>
        <dbReference type="ARBA" id="ARBA00022692"/>
    </source>
</evidence>
<feature type="transmembrane region" description="Helical" evidence="8">
    <location>
        <begin position="191"/>
        <end position="212"/>
    </location>
</feature>
<dbReference type="InterPro" id="IPR006068">
    <property type="entry name" value="ATPase_P-typ_cation-transptr_C"/>
</dbReference>
<proteinExistence type="predicted"/>
<evidence type="ECO:0000256" key="3">
    <source>
        <dbReference type="ARBA" id="ARBA00022553"/>
    </source>
</evidence>
<keyword evidence="7 8" id="KW-0472">Membrane</keyword>
<keyword evidence="2" id="KW-1003">Cell membrane</keyword>
<keyword evidence="11" id="KW-1185">Reference proteome</keyword>
<dbReference type="Gene3D" id="1.20.1110.10">
    <property type="entry name" value="Calcium-transporting ATPase, transmembrane domain"/>
    <property type="match status" value="1"/>
</dbReference>